<dbReference type="InterPro" id="IPR041465">
    <property type="entry name" value="SfsA_N"/>
</dbReference>
<organism evidence="4 5">
    <name type="scientific">Candidatus Endolissoclinum faulkneri L5</name>
    <dbReference type="NCBI Taxonomy" id="1401328"/>
    <lineage>
        <taxon>Bacteria</taxon>
        <taxon>Pseudomonadati</taxon>
        <taxon>Pseudomonadota</taxon>
        <taxon>Alphaproteobacteria</taxon>
        <taxon>Rhodospirillales</taxon>
        <taxon>Rhodospirillaceae</taxon>
        <taxon>Candidatus Endolissoclinum</taxon>
    </lineage>
</organism>
<dbReference type="OrthoDB" id="9802365at2"/>
<keyword evidence="5" id="KW-1185">Reference proteome</keyword>
<dbReference type="Gene3D" id="3.40.1350.60">
    <property type="match status" value="1"/>
</dbReference>
<dbReference type="Proteomes" id="UP000018700">
    <property type="component" value="Chromosome"/>
</dbReference>
<dbReference type="KEGG" id="efk:P856_707"/>
<dbReference type="GO" id="GO:0003677">
    <property type="term" value="F:DNA binding"/>
    <property type="evidence" value="ECO:0007669"/>
    <property type="project" value="InterPro"/>
</dbReference>
<dbReference type="InterPro" id="IPR040452">
    <property type="entry name" value="SfsA_C"/>
</dbReference>
<dbReference type="HOGENOM" id="CLU_052299_2_0_5"/>
<dbReference type="STRING" id="1401328.P856_707"/>
<evidence type="ECO:0000256" key="1">
    <source>
        <dbReference type="HAMAP-Rule" id="MF_00095"/>
    </source>
</evidence>
<dbReference type="NCBIfam" id="TIGR00230">
    <property type="entry name" value="sfsA"/>
    <property type="match status" value="1"/>
</dbReference>
<dbReference type="PANTHER" id="PTHR30545:SF2">
    <property type="entry name" value="SUGAR FERMENTATION STIMULATION PROTEIN A"/>
    <property type="match status" value="1"/>
</dbReference>
<evidence type="ECO:0000313" key="4">
    <source>
        <dbReference type="EMBL" id="AHC73914.1"/>
    </source>
</evidence>
<gene>
    <name evidence="1 4" type="primary">sfsA</name>
    <name evidence="4" type="ORF">P856_707</name>
</gene>
<dbReference type="PATRIC" id="fig|1401328.3.peg.716"/>
<protein>
    <recommendedName>
        <fullName evidence="1">Sugar fermentation stimulation protein homolog</fullName>
    </recommendedName>
</protein>
<reference evidence="4 5" key="1">
    <citation type="journal article" date="2013" name="PLoS ONE">
        <title>Bacterial endosymbiosis in a chordate host: long-term co-evolution and conservation of secondary metabolism.</title>
        <authorList>
            <person name="Kwan J.C."/>
            <person name="Schmidt E.W."/>
        </authorList>
    </citation>
    <scope>NUCLEOTIDE SEQUENCE [LARGE SCALE GENOMIC DNA]</scope>
    <source>
        <strain evidence="5">faulkneri L5</strain>
    </source>
</reference>
<dbReference type="EMBL" id="CP006745">
    <property type="protein sequence ID" value="AHC73914.1"/>
    <property type="molecule type" value="Genomic_DNA"/>
</dbReference>
<evidence type="ECO:0000313" key="5">
    <source>
        <dbReference type="Proteomes" id="UP000018700"/>
    </source>
</evidence>
<comment type="similarity">
    <text evidence="1">Belongs to the SfsA family.</text>
</comment>
<evidence type="ECO:0000259" key="2">
    <source>
        <dbReference type="Pfam" id="PF03749"/>
    </source>
</evidence>
<dbReference type="AlphaFoldDB" id="V9TSM2"/>
<dbReference type="CDD" id="cd22359">
    <property type="entry name" value="SfsA-like_bacterial"/>
    <property type="match status" value="1"/>
</dbReference>
<sequence length="237" mass="26464">MKLPDHLQEGCLIKRYNRFLVDVDLGNNRMVSAYCPNTGAMTGLSIPGMRVWLSRSHNFKNKLAYILELVEINSSIVGIHTGRANTIVEEAITDGLIPEIVGYKTIRREVKYELHSRIDILLETPFQPPCYVEVKNVHLIRSTGPSPGYYEFPDSVTSRGVKHLDNLTAMAAAGNRSMIIFCIQRSDSNCMTIARDIDPKFGLAFDRARAAGVEAIAWDCKVNLTEIVLKRSVPIVA</sequence>
<dbReference type="InterPro" id="IPR005224">
    <property type="entry name" value="SfsA"/>
</dbReference>
<dbReference type="HAMAP" id="MF_00095">
    <property type="entry name" value="SfsA"/>
    <property type="match status" value="1"/>
</dbReference>
<dbReference type="Gene3D" id="2.40.50.580">
    <property type="match status" value="1"/>
</dbReference>
<dbReference type="PANTHER" id="PTHR30545">
    <property type="entry name" value="SUGAR FERMENTATION STIMULATION PROTEIN A"/>
    <property type="match status" value="1"/>
</dbReference>
<evidence type="ECO:0000259" key="3">
    <source>
        <dbReference type="Pfam" id="PF17746"/>
    </source>
</evidence>
<proteinExistence type="inferred from homology"/>
<feature type="domain" description="SfsA N-terminal OB" evidence="3">
    <location>
        <begin position="13"/>
        <end position="79"/>
    </location>
</feature>
<accession>V9TSM2</accession>
<dbReference type="Pfam" id="PF03749">
    <property type="entry name" value="SfsA"/>
    <property type="match status" value="1"/>
</dbReference>
<name>V9TSM2_9PROT</name>
<feature type="domain" description="Sugar fermentation stimulation protein C-terminal" evidence="2">
    <location>
        <begin position="83"/>
        <end position="224"/>
    </location>
</feature>
<dbReference type="Pfam" id="PF17746">
    <property type="entry name" value="SfsA_N"/>
    <property type="match status" value="1"/>
</dbReference>
<dbReference type="RefSeq" id="WP_025300791.1">
    <property type="nucleotide sequence ID" value="NZ_CP006745.1"/>
</dbReference>
<dbReference type="eggNOG" id="COG1489">
    <property type="taxonomic scope" value="Bacteria"/>
</dbReference>